<dbReference type="RefSeq" id="WP_260560439.1">
    <property type="nucleotide sequence ID" value="NZ_BAABEC010000020.1"/>
</dbReference>
<keyword evidence="2" id="KW-1185">Reference proteome</keyword>
<protein>
    <submittedName>
        <fullName evidence="1">Uncharacterized protein</fullName>
    </submittedName>
</protein>
<evidence type="ECO:0000313" key="1">
    <source>
        <dbReference type="EMBL" id="UWX64164.1"/>
    </source>
</evidence>
<gene>
    <name evidence="1" type="ORF">N0D28_00335</name>
</gene>
<accession>A0ABY5YIT6</accession>
<dbReference type="Proteomes" id="UP001060261">
    <property type="component" value="Chromosome"/>
</dbReference>
<sequence>MSDQYDLERLPIDFMQYIRDLHAYANHEPHSCKLARALQIRVRVALHNSALPDADPDPVIFLQPWWYSGNNDVTRHEIAHVMLWWSGLEARILKEYDVDTAKRIIEGLCNQAIAFLRIPQPMADAAVKRYGVSAQAVAALMRQTRAPYQMAMDRLTFDKPCESRAAFLTSGKHIVGVSVCNFRLPFWVSDRVPEPHILVPQASLLRRPHGTGLLGVLTGGHTDDWYWDGA</sequence>
<dbReference type="EMBL" id="CP104213">
    <property type="protein sequence ID" value="UWX64164.1"/>
    <property type="molecule type" value="Genomic_DNA"/>
</dbReference>
<evidence type="ECO:0000313" key="2">
    <source>
        <dbReference type="Proteomes" id="UP001060261"/>
    </source>
</evidence>
<reference evidence="1" key="1">
    <citation type="submission" date="2022-09" db="EMBL/GenBank/DDBJ databases">
        <title>genome sequence of Deinococcus rubellus.</title>
        <authorList>
            <person name="Srinivasan S."/>
        </authorList>
    </citation>
    <scope>NUCLEOTIDE SEQUENCE</scope>
    <source>
        <strain evidence="1">Ant6</strain>
    </source>
</reference>
<organism evidence="1 2">
    <name type="scientific">Deinococcus rubellus</name>
    <dbReference type="NCBI Taxonomy" id="1889240"/>
    <lineage>
        <taxon>Bacteria</taxon>
        <taxon>Thermotogati</taxon>
        <taxon>Deinococcota</taxon>
        <taxon>Deinococci</taxon>
        <taxon>Deinococcales</taxon>
        <taxon>Deinococcaceae</taxon>
        <taxon>Deinococcus</taxon>
    </lineage>
</organism>
<name>A0ABY5YIT6_9DEIO</name>
<proteinExistence type="predicted"/>